<comment type="caution">
    <text evidence="1">The sequence shown here is derived from an EMBL/GenBank/DDBJ whole genome shotgun (WGS) entry which is preliminary data.</text>
</comment>
<accession>A0A148KM29</accession>
<dbReference type="RefSeq" id="WP_068380609.1">
    <property type="nucleotide sequence ID" value="NZ_LSNE01000011.1"/>
</dbReference>
<evidence type="ECO:0000313" key="2">
    <source>
        <dbReference type="Proteomes" id="UP000070299"/>
    </source>
</evidence>
<reference evidence="2" key="1">
    <citation type="submission" date="2016-02" db="EMBL/GenBank/DDBJ databases">
        <authorList>
            <person name="Schultz-Johansen M."/>
            <person name="Glaring M.A."/>
            <person name="Bech P.K."/>
            <person name="Stougaard P."/>
        </authorList>
    </citation>
    <scope>NUCLEOTIDE SEQUENCE [LARGE SCALE GENOMIC DNA]</scope>
    <source>
        <strain evidence="2">S66</strain>
    </source>
</reference>
<gene>
    <name evidence="1" type="ORF">AX660_21650</name>
</gene>
<dbReference type="STRING" id="1799789.AX660_21650"/>
<protein>
    <submittedName>
        <fullName evidence="1">Uncharacterized protein</fullName>
    </submittedName>
</protein>
<proteinExistence type="predicted"/>
<organism evidence="1 2">
    <name type="scientific">Paraglaciecola hydrolytica</name>
    <dbReference type="NCBI Taxonomy" id="1799789"/>
    <lineage>
        <taxon>Bacteria</taxon>
        <taxon>Pseudomonadati</taxon>
        <taxon>Pseudomonadota</taxon>
        <taxon>Gammaproteobacteria</taxon>
        <taxon>Alteromonadales</taxon>
        <taxon>Alteromonadaceae</taxon>
        <taxon>Paraglaciecola</taxon>
    </lineage>
</organism>
<sequence>MEQQKNDFLAMIEMSLAKHEMAEVWIKSIRSPENLSDTQIRMVESHWHFVFRAIGVLCFWIDKIGLGFN</sequence>
<dbReference type="Proteomes" id="UP000070299">
    <property type="component" value="Unassembled WGS sequence"/>
</dbReference>
<evidence type="ECO:0000313" key="1">
    <source>
        <dbReference type="EMBL" id="KXI27331.1"/>
    </source>
</evidence>
<dbReference type="EMBL" id="LSNE01000011">
    <property type="protein sequence ID" value="KXI27331.1"/>
    <property type="molecule type" value="Genomic_DNA"/>
</dbReference>
<name>A0A148KM29_9ALTE</name>
<keyword evidence="2" id="KW-1185">Reference proteome</keyword>
<dbReference type="AlphaFoldDB" id="A0A148KM29"/>